<reference evidence="6" key="1">
    <citation type="submission" date="2021-04" db="EMBL/GenBank/DDBJ databases">
        <title>Genomic insights into ecological role and evolution of a novel Thermoplasmata order Candidatus Sysuiplasmatales.</title>
        <authorList>
            <person name="Yuan Y."/>
        </authorList>
    </citation>
    <scope>NUCLEOTIDE SEQUENCE</scope>
    <source>
        <strain evidence="6">YP2-bin.285</strain>
    </source>
</reference>
<dbReference type="CDD" id="cd12165">
    <property type="entry name" value="2-Hacid_dh_6"/>
    <property type="match status" value="1"/>
</dbReference>
<comment type="caution">
    <text evidence="6">The sequence shown here is derived from an EMBL/GenBank/DDBJ whole genome shotgun (WGS) entry which is preliminary data.</text>
</comment>
<protein>
    <submittedName>
        <fullName evidence="6">Hydroxyacid dehydrogenase</fullName>
    </submittedName>
</protein>
<proteinExistence type="inferred from homology"/>
<dbReference type="EMBL" id="JAGVSJ010000007">
    <property type="protein sequence ID" value="MBX8631657.1"/>
    <property type="molecule type" value="Genomic_DNA"/>
</dbReference>
<accession>A0A8J7YJ32</accession>
<dbReference type="InterPro" id="IPR006139">
    <property type="entry name" value="D-isomer_2_OHA_DH_cat_dom"/>
</dbReference>
<dbReference type="PROSITE" id="PS00671">
    <property type="entry name" value="D_2_HYDROXYACID_DH_3"/>
    <property type="match status" value="1"/>
</dbReference>
<dbReference type="PANTHER" id="PTHR10996">
    <property type="entry name" value="2-HYDROXYACID DEHYDROGENASE-RELATED"/>
    <property type="match status" value="1"/>
</dbReference>
<name>A0A8J7YJ32_9ARCH</name>
<dbReference type="GO" id="GO:0016618">
    <property type="term" value="F:hydroxypyruvate reductase [NAD(P)H] activity"/>
    <property type="evidence" value="ECO:0007669"/>
    <property type="project" value="TreeGrafter"/>
</dbReference>
<dbReference type="AlphaFoldDB" id="A0A8J7YJ32"/>
<evidence type="ECO:0000259" key="4">
    <source>
        <dbReference type="Pfam" id="PF00389"/>
    </source>
</evidence>
<dbReference type="Proteomes" id="UP000716004">
    <property type="component" value="Unassembled WGS sequence"/>
</dbReference>
<dbReference type="InterPro" id="IPR029753">
    <property type="entry name" value="D-isomer_DH_CS"/>
</dbReference>
<dbReference type="InterPro" id="IPR006140">
    <property type="entry name" value="D-isomer_DH_NAD-bd"/>
</dbReference>
<feature type="domain" description="D-isomer specific 2-hydroxyacid dehydrogenase catalytic" evidence="4">
    <location>
        <begin position="7"/>
        <end position="317"/>
    </location>
</feature>
<keyword evidence="2" id="KW-0520">NAD</keyword>
<dbReference type="Gene3D" id="3.40.50.720">
    <property type="entry name" value="NAD(P)-binding Rossmann-like Domain"/>
    <property type="match status" value="2"/>
</dbReference>
<dbReference type="SUPFAM" id="SSF51735">
    <property type="entry name" value="NAD(P)-binding Rossmann-fold domains"/>
    <property type="match status" value="1"/>
</dbReference>
<comment type="similarity">
    <text evidence="3">Belongs to the D-isomer specific 2-hydroxyacid dehydrogenase family.</text>
</comment>
<dbReference type="InterPro" id="IPR036291">
    <property type="entry name" value="NAD(P)-bd_dom_sf"/>
</dbReference>
<dbReference type="Pfam" id="PF02826">
    <property type="entry name" value="2-Hacid_dh_C"/>
    <property type="match status" value="1"/>
</dbReference>
<dbReference type="SUPFAM" id="SSF52283">
    <property type="entry name" value="Formate/glycerate dehydrogenase catalytic domain-like"/>
    <property type="match status" value="1"/>
</dbReference>
<dbReference type="GO" id="GO:0030267">
    <property type="term" value="F:glyoxylate reductase (NADPH) activity"/>
    <property type="evidence" value="ECO:0007669"/>
    <property type="project" value="TreeGrafter"/>
</dbReference>
<organism evidence="6 7">
    <name type="scientific">Candidatus Sysuiplasma superficiale</name>
    <dbReference type="NCBI Taxonomy" id="2823368"/>
    <lineage>
        <taxon>Archaea</taxon>
        <taxon>Methanobacteriati</taxon>
        <taxon>Thermoplasmatota</taxon>
        <taxon>Thermoplasmata</taxon>
        <taxon>Candidatus Sysuiplasmatales</taxon>
        <taxon>Candidatus Sysuiplasmataceae</taxon>
        <taxon>Candidatus Sysuiplasma</taxon>
    </lineage>
</organism>
<evidence type="ECO:0000256" key="3">
    <source>
        <dbReference type="RuleBase" id="RU003719"/>
    </source>
</evidence>
<keyword evidence="1 3" id="KW-0560">Oxidoreductase</keyword>
<dbReference type="Pfam" id="PF00389">
    <property type="entry name" value="2-Hacid_dh"/>
    <property type="match status" value="1"/>
</dbReference>
<gene>
    <name evidence="6" type="ORF">J9259_03940</name>
</gene>
<evidence type="ECO:0000259" key="5">
    <source>
        <dbReference type="Pfam" id="PF02826"/>
    </source>
</evidence>
<evidence type="ECO:0000313" key="7">
    <source>
        <dbReference type="Proteomes" id="UP000716004"/>
    </source>
</evidence>
<dbReference type="InterPro" id="IPR050223">
    <property type="entry name" value="D-isomer_2-hydroxyacid_DH"/>
</dbReference>
<sequence>MRVKLLVAGRVPEEMRKFIDSSCRTAGLQHTYVSDASKNEMRECDVLFLGFGTRERLSELINGCERLRMLQTESAGVDYIDFASVPPETIVCSNAGAFAEPIAEHVFAMILSLAKNLKKGEMAMRNGIFGTGELSLEMRGSILGIFGYGGIGREVAKLGRLFGMKIYAISRNISGEPQPDWSGGTAELDSMLSAADVVVISAPLNLQTRNLFDRNRFDKMKRDAILINVARGGIIVEEDLYRHVVANEKFRVGIDTWWNEPGKKKHFTPRYDFLALPNVIGSPHNSEDVQGIEMKAVRRAFDNIFRFARGEKPLNIVKREDYMERT</sequence>
<evidence type="ECO:0000313" key="6">
    <source>
        <dbReference type="EMBL" id="MBX8631657.1"/>
    </source>
</evidence>
<dbReference type="PANTHER" id="PTHR10996:SF178">
    <property type="entry name" value="2-HYDROXYACID DEHYDROGENASE YGL185C-RELATED"/>
    <property type="match status" value="1"/>
</dbReference>
<dbReference type="GO" id="GO:0051287">
    <property type="term" value="F:NAD binding"/>
    <property type="evidence" value="ECO:0007669"/>
    <property type="project" value="InterPro"/>
</dbReference>
<dbReference type="GO" id="GO:0005829">
    <property type="term" value="C:cytosol"/>
    <property type="evidence" value="ECO:0007669"/>
    <property type="project" value="TreeGrafter"/>
</dbReference>
<evidence type="ECO:0000256" key="2">
    <source>
        <dbReference type="ARBA" id="ARBA00023027"/>
    </source>
</evidence>
<evidence type="ECO:0000256" key="1">
    <source>
        <dbReference type="ARBA" id="ARBA00023002"/>
    </source>
</evidence>
<feature type="domain" description="D-isomer specific 2-hydroxyacid dehydrogenase NAD-binding" evidence="5">
    <location>
        <begin position="107"/>
        <end position="285"/>
    </location>
</feature>